<keyword evidence="7" id="KW-1185">Reference proteome</keyword>
<dbReference type="Gene3D" id="3.30.470.30">
    <property type="entry name" value="DNA ligase/mRNA capping enzyme"/>
    <property type="match status" value="1"/>
</dbReference>
<dbReference type="Proteomes" id="UP000018763">
    <property type="component" value="Chromosome"/>
</dbReference>
<dbReference type="Pfam" id="PF04679">
    <property type="entry name" value="DNA_ligase_A_C"/>
    <property type="match status" value="1"/>
</dbReference>
<evidence type="ECO:0000256" key="1">
    <source>
        <dbReference type="ARBA" id="ARBA00007572"/>
    </source>
</evidence>
<proteinExistence type="inferred from homology"/>
<dbReference type="GO" id="GO:0006310">
    <property type="term" value="P:DNA recombination"/>
    <property type="evidence" value="ECO:0007669"/>
    <property type="project" value="InterPro"/>
</dbReference>
<evidence type="ECO:0000256" key="2">
    <source>
        <dbReference type="ARBA" id="ARBA00012727"/>
    </source>
</evidence>
<dbReference type="InterPro" id="IPR012310">
    <property type="entry name" value="DNA_ligase_ATP-dep_cent"/>
</dbReference>
<protein>
    <recommendedName>
        <fullName evidence="2">DNA ligase (ATP)</fullName>
        <ecNumber evidence="2">6.5.1.1</ecNumber>
    </recommendedName>
</protein>
<keyword evidence="3 6" id="KW-0436">Ligase</keyword>
<reference evidence="6 7" key="1">
    <citation type="journal article" date="2014" name="Genome Announc.">
        <title>Complete Genome Sequence of Sterol-Transforming Mycobacterium neoaurum Strain VKM Ac-1815D.</title>
        <authorList>
            <person name="Shtratnikova V.Y."/>
            <person name="Bragin E.Y."/>
            <person name="Dovbnya D.V."/>
            <person name="Pekov Y.A."/>
            <person name="Schelkunov M.I."/>
            <person name="Strizhov N."/>
            <person name="Ivashina T.V."/>
            <person name="Ashapkin V.V."/>
            <person name="Donova M.V."/>
        </authorList>
    </citation>
    <scope>NUCLEOTIDE SEQUENCE [LARGE SCALE GENOMIC DNA]</scope>
    <source>
        <strain evidence="6 7">VKM Ac-1815D</strain>
    </source>
</reference>
<sequence>MNVVDLPVMPPLEPMLAKAQSAVPTDPGTWSYEPKWDGFRSLVFRDGDSVVLLSRSGKDLGRYFPEVVDAVRAEITPRCVLDGEIVVPRDIAGLTRLDWESLSQRIHPAESRITKLSKETPAHFIGFDALALGDRSLMNESFRVRREALIDAVDERDWCHVTRTTEDAGLGSQWLREFEGAGLDGVIAKRLEGPYLPGKREMVKVKHHRDADCVAIGYRVHKSGEGIGSILLGLYRGDGDLQMVGGAASFTAKARLSLLADLEPLRIGDDVRDGEPSRWNSAADKRWIPVRPEKVCEVAYDQMEGNTGERRFRHAVKFVRWRPDREPSSCTFDQLDVPMNYDLRDVLETR</sequence>
<dbReference type="eggNOG" id="COG1793">
    <property type="taxonomic scope" value="Bacteria"/>
</dbReference>
<evidence type="ECO:0000313" key="6">
    <source>
        <dbReference type="EMBL" id="AHC27746.1"/>
    </source>
</evidence>
<dbReference type="InterPro" id="IPR050191">
    <property type="entry name" value="ATP-dep_DNA_ligase"/>
</dbReference>
<dbReference type="InterPro" id="IPR012309">
    <property type="entry name" value="DNA_ligase_ATP-dep_C"/>
</dbReference>
<evidence type="ECO:0000313" key="7">
    <source>
        <dbReference type="Proteomes" id="UP000018763"/>
    </source>
</evidence>
<dbReference type="AlphaFoldDB" id="V5XJ12"/>
<dbReference type="RefSeq" id="WP_023986409.1">
    <property type="nucleotide sequence ID" value="NC_023036.2"/>
</dbReference>
<dbReference type="PANTHER" id="PTHR45674:SF4">
    <property type="entry name" value="DNA LIGASE 1"/>
    <property type="match status" value="1"/>
</dbReference>
<dbReference type="HOGENOM" id="CLU_008325_4_1_11"/>
<dbReference type="InterPro" id="IPR044119">
    <property type="entry name" value="Adenylation_LigC-like"/>
</dbReference>
<dbReference type="GeneID" id="43452853"/>
<dbReference type="CDD" id="cd07905">
    <property type="entry name" value="Adenylation_DNA_ligase_LigC"/>
    <property type="match status" value="1"/>
</dbReference>
<feature type="domain" description="ATP-dependent DNA ligase family profile" evidence="5">
    <location>
        <begin position="115"/>
        <end position="239"/>
    </location>
</feature>
<dbReference type="PROSITE" id="PS50160">
    <property type="entry name" value="DNA_LIGASE_A3"/>
    <property type="match status" value="1"/>
</dbReference>
<dbReference type="GO" id="GO:0006281">
    <property type="term" value="P:DNA repair"/>
    <property type="evidence" value="ECO:0007669"/>
    <property type="project" value="InterPro"/>
</dbReference>
<dbReference type="GO" id="GO:0003910">
    <property type="term" value="F:DNA ligase (ATP) activity"/>
    <property type="evidence" value="ECO:0007669"/>
    <property type="project" value="UniProtKB-EC"/>
</dbReference>
<organism evidence="6 7">
    <name type="scientific">Mycolicibacterium neoaurum VKM Ac-1815D</name>
    <dbReference type="NCBI Taxonomy" id="700508"/>
    <lineage>
        <taxon>Bacteria</taxon>
        <taxon>Bacillati</taxon>
        <taxon>Actinomycetota</taxon>
        <taxon>Actinomycetes</taxon>
        <taxon>Mycobacteriales</taxon>
        <taxon>Mycobacteriaceae</taxon>
        <taxon>Mycolicibacterium</taxon>
    </lineage>
</organism>
<dbReference type="EC" id="6.5.1.1" evidence="2"/>
<dbReference type="KEGG" id="mne:D174_25765"/>
<dbReference type="PANTHER" id="PTHR45674">
    <property type="entry name" value="DNA LIGASE 1/3 FAMILY MEMBER"/>
    <property type="match status" value="1"/>
</dbReference>
<dbReference type="SUPFAM" id="SSF56091">
    <property type="entry name" value="DNA ligase/mRNA capping enzyme, catalytic domain"/>
    <property type="match status" value="1"/>
</dbReference>
<accession>V5XJ12</accession>
<comment type="similarity">
    <text evidence="1">Belongs to the ATP-dependent DNA ligase family.</text>
</comment>
<evidence type="ECO:0000256" key="4">
    <source>
        <dbReference type="ARBA" id="ARBA00034003"/>
    </source>
</evidence>
<dbReference type="GO" id="GO:0005524">
    <property type="term" value="F:ATP binding"/>
    <property type="evidence" value="ECO:0007669"/>
    <property type="project" value="InterPro"/>
</dbReference>
<gene>
    <name evidence="6" type="ORF">D174_25765</name>
</gene>
<dbReference type="CDD" id="cd07970">
    <property type="entry name" value="OBF_DNA_ligase_LigC"/>
    <property type="match status" value="1"/>
</dbReference>
<dbReference type="InterPro" id="IPR012340">
    <property type="entry name" value="NA-bd_OB-fold"/>
</dbReference>
<dbReference type="EMBL" id="CP006936">
    <property type="protein sequence ID" value="AHC27746.1"/>
    <property type="molecule type" value="Genomic_DNA"/>
</dbReference>
<dbReference type="Pfam" id="PF01068">
    <property type="entry name" value="DNA_ligase_A_M"/>
    <property type="match status" value="1"/>
</dbReference>
<dbReference type="InterPro" id="IPR044117">
    <property type="entry name" value="OBF_LigC-like"/>
</dbReference>
<dbReference type="SUPFAM" id="SSF50249">
    <property type="entry name" value="Nucleic acid-binding proteins"/>
    <property type="match status" value="1"/>
</dbReference>
<name>V5XJ12_MYCNE</name>
<dbReference type="Gene3D" id="2.40.50.140">
    <property type="entry name" value="Nucleic acid-binding proteins"/>
    <property type="match status" value="1"/>
</dbReference>
<dbReference type="NCBIfam" id="NF006078">
    <property type="entry name" value="PRK08224.1"/>
    <property type="match status" value="1"/>
</dbReference>
<evidence type="ECO:0000259" key="5">
    <source>
        <dbReference type="PROSITE" id="PS50160"/>
    </source>
</evidence>
<comment type="catalytic activity">
    <reaction evidence="4">
        <text>ATP + (deoxyribonucleotide)n-3'-hydroxyl + 5'-phospho-(deoxyribonucleotide)m = (deoxyribonucleotide)n+m + AMP + diphosphate.</text>
        <dbReference type="EC" id="6.5.1.1"/>
    </reaction>
</comment>
<evidence type="ECO:0000256" key="3">
    <source>
        <dbReference type="ARBA" id="ARBA00022598"/>
    </source>
</evidence>